<sequence length="332" mass="36703">MKPKICHFLGGQGMGWTGGIKATLKSLEMSWLAEKFEFITAPLSAADSVISQQQPDVMIVHAASSWRGLMPLWKLHRRGKLIINEHHYCAGFEAFNVPSATRFHTMLKLAYGMGDRIVTVSQAQRHWMLKNKLTTAAKISVIPFSRSIYPFFNTPAKPRLSHQPLVLGAYGRFSLQKGFDVLIHAVKQLSPDQVELQIGGGGNDESKLKQLAAGCPHIKFVGRIDDVPGFLSQCDAVVIPSRWEPWGNVCLEARAAGKPIIASAVDGLSEQIQDFGLLIPPDNSVALAKAIQQLIDLPAVELERQGQQGKASAINSWQNYLTNWERLLEEMI</sequence>
<keyword evidence="4" id="KW-1185">Reference proteome</keyword>
<dbReference type="Pfam" id="PF00534">
    <property type="entry name" value="Glycos_transf_1"/>
    <property type="match status" value="1"/>
</dbReference>
<reference evidence="3" key="1">
    <citation type="submission" date="2017-04" db="EMBL/GenBank/DDBJ databases">
        <title>Genome deletions in a multicellular cyanobacterial endosymbiont for morphological adaptation in marine diatoms.</title>
        <authorList>
            <person name="Wang Y."/>
            <person name="Gao H."/>
            <person name="Li R."/>
            <person name="Xu X."/>
        </authorList>
    </citation>
    <scope>NUCLEOTIDE SEQUENCE</scope>
    <source>
        <strain evidence="3">FACHB 800</strain>
    </source>
</reference>
<evidence type="ECO:0000313" key="3">
    <source>
        <dbReference type="EMBL" id="QXE23313.1"/>
    </source>
</evidence>
<dbReference type="CDD" id="cd03801">
    <property type="entry name" value="GT4_PimA-like"/>
    <property type="match status" value="1"/>
</dbReference>
<name>A0A975T6X0_9NOST</name>
<dbReference type="PANTHER" id="PTHR12526:SF638">
    <property type="entry name" value="SPORE COAT PROTEIN SA"/>
    <property type="match status" value="1"/>
</dbReference>
<dbReference type="Gene3D" id="3.40.50.2000">
    <property type="entry name" value="Glycogen Phosphorylase B"/>
    <property type="match status" value="2"/>
</dbReference>
<evidence type="ECO:0000259" key="1">
    <source>
        <dbReference type="Pfam" id="PF00534"/>
    </source>
</evidence>
<dbReference type="SUPFAM" id="SSF53756">
    <property type="entry name" value="UDP-Glycosyltransferase/glycogen phosphorylase"/>
    <property type="match status" value="1"/>
</dbReference>
<evidence type="ECO:0000313" key="4">
    <source>
        <dbReference type="Proteomes" id="UP000683511"/>
    </source>
</evidence>
<proteinExistence type="predicted"/>
<dbReference type="EMBL" id="CP021056">
    <property type="protein sequence ID" value="QXE23313.1"/>
    <property type="molecule type" value="Genomic_DNA"/>
</dbReference>
<evidence type="ECO:0000259" key="2">
    <source>
        <dbReference type="Pfam" id="PF13439"/>
    </source>
</evidence>
<dbReference type="Pfam" id="PF13439">
    <property type="entry name" value="Glyco_transf_4"/>
    <property type="match status" value="1"/>
</dbReference>
<dbReference type="Proteomes" id="UP000683511">
    <property type="component" value="Chromosome"/>
</dbReference>
<accession>A0A975T6X0</accession>
<feature type="domain" description="Glycosyl transferase family 1" evidence="1">
    <location>
        <begin position="156"/>
        <end position="309"/>
    </location>
</feature>
<dbReference type="RefSeq" id="WP_190606331.1">
    <property type="nucleotide sequence ID" value="NZ_CP021056.1"/>
</dbReference>
<dbReference type="GO" id="GO:0016757">
    <property type="term" value="F:glycosyltransferase activity"/>
    <property type="evidence" value="ECO:0007669"/>
    <property type="project" value="InterPro"/>
</dbReference>
<protein>
    <submittedName>
        <fullName evidence="3">Glycosyl transferase group 1</fullName>
    </submittedName>
</protein>
<dbReference type="KEGG" id="rsin:B6N60_02003"/>
<gene>
    <name evidence="3" type="ORF">B6N60_02003</name>
</gene>
<feature type="domain" description="Glycosyltransferase subfamily 4-like N-terminal" evidence="2">
    <location>
        <begin position="34"/>
        <end position="143"/>
    </location>
</feature>
<dbReference type="AlphaFoldDB" id="A0A975T6X0"/>
<dbReference type="PANTHER" id="PTHR12526">
    <property type="entry name" value="GLYCOSYLTRANSFERASE"/>
    <property type="match status" value="1"/>
</dbReference>
<dbReference type="InterPro" id="IPR001296">
    <property type="entry name" value="Glyco_trans_1"/>
</dbReference>
<keyword evidence="3" id="KW-0808">Transferase</keyword>
<organism evidence="3 4">
    <name type="scientific">Richelia sinica FACHB-800</name>
    <dbReference type="NCBI Taxonomy" id="1357546"/>
    <lineage>
        <taxon>Bacteria</taxon>
        <taxon>Bacillati</taxon>
        <taxon>Cyanobacteriota</taxon>
        <taxon>Cyanophyceae</taxon>
        <taxon>Nostocales</taxon>
        <taxon>Nostocaceae</taxon>
        <taxon>Richelia</taxon>
    </lineage>
</organism>
<dbReference type="InterPro" id="IPR028098">
    <property type="entry name" value="Glyco_trans_4-like_N"/>
</dbReference>